<evidence type="ECO:0000313" key="3">
    <source>
        <dbReference type="EMBL" id="KAA0055177.1"/>
    </source>
</evidence>
<organism evidence="3 4">
    <name type="scientific">Cucumis melo var. makuwa</name>
    <name type="common">Oriental melon</name>
    <dbReference type="NCBI Taxonomy" id="1194695"/>
    <lineage>
        <taxon>Eukaryota</taxon>
        <taxon>Viridiplantae</taxon>
        <taxon>Streptophyta</taxon>
        <taxon>Embryophyta</taxon>
        <taxon>Tracheophyta</taxon>
        <taxon>Spermatophyta</taxon>
        <taxon>Magnoliopsida</taxon>
        <taxon>eudicotyledons</taxon>
        <taxon>Gunneridae</taxon>
        <taxon>Pentapetalae</taxon>
        <taxon>rosids</taxon>
        <taxon>fabids</taxon>
        <taxon>Cucurbitales</taxon>
        <taxon>Cucurbitaceae</taxon>
        <taxon>Benincaseae</taxon>
        <taxon>Cucumis</taxon>
    </lineage>
</organism>
<evidence type="ECO:0000256" key="1">
    <source>
        <dbReference type="ARBA" id="ARBA00022741"/>
    </source>
</evidence>
<dbReference type="OrthoDB" id="444945at2759"/>
<dbReference type="InterPro" id="IPR050755">
    <property type="entry name" value="TRAFAC_YlqF/YawG_RiboMat"/>
</dbReference>
<keyword evidence="2" id="KW-0342">GTP-binding</keyword>
<accession>A0A5A7UKS7</accession>
<dbReference type="EMBL" id="SSTE01008560">
    <property type="protein sequence ID" value="KAA0055177.1"/>
    <property type="molecule type" value="Genomic_DNA"/>
</dbReference>
<dbReference type="Proteomes" id="UP000321393">
    <property type="component" value="Unassembled WGS sequence"/>
</dbReference>
<reference evidence="3 4" key="1">
    <citation type="submission" date="2019-08" db="EMBL/GenBank/DDBJ databases">
        <title>Draft genome sequences of two oriental melons (Cucumis melo L. var makuwa).</title>
        <authorList>
            <person name="Kwon S.-Y."/>
        </authorList>
    </citation>
    <scope>NUCLEOTIDE SEQUENCE [LARGE SCALE GENOMIC DNA]</scope>
    <source>
        <strain evidence="4">cv. SW 3</strain>
        <tissue evidence="3">Leaf</tissue>
    </source>
</reference>
<dbReference type="STRING" id="1194695.A0A5A7UKS7"/>
<protein>
    <submittedName>
        <fullName evidence="3">Nucleolar GTP-binding protein 2</fullName>
    </submittedName>
</protein>
<dbReference type="PANTHER" id="PTHR11089:SF9">
    <property type="entry name" value="NUCLEOLAR GTP-BINDING PROTEIN 2"/>
    <property type="match status" value="1"/>
</dbReference>
<gene>
    <name evidence="3" type="ORF">E6C27_scaffold2359G00080</name>
</gene>
<evidence type="ECO:0000256" key="2">
    <source>
        <dbReference type="ARBA" id="ARBA00023134"/>
    </source>
</evidence>
<dbReference type="GO" id="GO:0005730">
    <property type="term" value="C:nucleolus"/>
    <property type="evidence" value="ECO:0007669"/>
    <property type="project" value="TreeGrafter"/>
</dbReference>
<comment type="caution">
    <text evidence="3">The sequence shown here is derived from an EMBL/GenBank/DDBJ whole genome shotgun (WGS) entry which is preliminary data.</text>
</comment>
<evidence type="ECO:0000313" key="4">
    <source>
        <dbReference type="Proteomes" id="UP000321393"/>
    </source>
</evidence>
<name>A0A5A7UKS7_CUCMM</name>
<dbReference type="PANTHER" id="PTHR11089">
    <property type="entry name" value="GTP-BINDING PROTEIN-RELATED"/>
    <property type="match status" value="1"/>
</dbReference>
<dbReference type="AlphaFoldDB" id="A0A5A7UKS7"/>
<sequence>MSSSYNVMLKERKLPLFLLNDHQKVDDFEEKYAENAIVEGSEEDGFRDLVRHTMFEKGQSKRIWGELYKVIDSSDVVVQVLARCKRSTRNKVLPFRETFERALQA</sequence>
<proteinExistence type="predicted"/>
<keyword evidence="1" id="KW-0547">Nucleotide-binding</keyword>
<dbReference type="GO" id="GO:0005525">
    <property type="term" value="F:GTP binding"/>
    <property type="evidence" value="ECO:0007669"/>
    <property type="project" value="UniProtKB-KW"/>
</dbReference>